<dbReference type="AlphaFoldDB" id="A0A6L9MEM1"/>
<evidence type="ECO:0000313" key="2">
    <source>
        <dbReference type="EMBL" id="NDV86126.1"/>
    </source>
</evidence>
<keyword evidence="3" id="KW-1185">Reference proteome</keyword>
<evidence type="ECO:0000313" key="3">
    <source>
        <dbReference type="Proteomes" id="UP000476332"/>
    </source>
</evidence>
<sequence length="361" mass="37964">MTMSARVLAVAALSTLLVAAAPASAAEPSCSGRFHAALSSIEAEEYAALKAAQTIAFKGDGAMPGAFVFAPPSMPRSREEMAALKEANSLARGRGRPAWLASADSRWLADRVTSELGDYLSQEETPFLCGGVVDYLALLRAQIARVGGGATDGEALVTVQAKATRQAIRAAEAAARPAPSPRYAPPYRNLLLSIVDFRPSRGLERDPAIDPMQTNTTFKDFQGPRIDPDLPPLAMVAPIPLATDADRLAAIDRLIAIAAARDLVASLTEEDMGDAEEEADAPEQRPVLARLAALQPAFAATTVPASEAPTRRALLAALSAIEALDYLAHRPAPGGDPMLAAIERTFTAIESAHTTSCDCRN</sequence>
<organism evidence="2 3">
    <name type="scientific">Aurantimonas aggregata</name>
    <dbReference type="NCBI Taxonomy" id="2047720"/>
    <lineage>
        <taxon>Bacteria</taxon>
        <taxon>Pseudomonadati</taxon>
        <taxon>Pseudomonadota</taxon>
        <taxon>Alphaproteobacteria</taxon>
        <taxon>Hyphomicrobiales</taxon>
        <taxon>Aurantimonadaceae</taxon>
        <taxon>Aurantimonas</taxon>
    </lineage>
</organism>
<feature type="signal peptide" evidence="1">
    <location>
        <begin position="1"/>
        <end position="25"/>
    </location>
</feature>
<protein>
    <submittedName>
        <fullName evidence="2">Uncharacterized protein</fullName>
    </submittedName>
</protein>
<name>A0A6L9MEM1_9HYPH</name>
<dbReference type="EMBL" id="JAAAMJ010000002">
    <property type="protein sequence ID" value="NDV86126.1"/>
    <property type="molecule type" value="Genomic_DNA"/>
</dbReference>
<accession>A0A6L9MEM1</accession>
<comment type="caution">
    <text evidence="2">The sequence shown here is derived from an EMBL/GenBank/DDBJ whole genome shotgun (WGS) entry which is preliminary data.</text>
</comment>
<gene>
    <name evidence="2" type="ORF">GTW51_05360</name>
</gene>
<reference evidence="2 3" key="1">
    <citation type="submission" date="2020-01" db="EMBL/GenBank/DDBJ databases">
        <title>Genomes of bacteria type strains.</title>
        <authorList>
            <person name="Chen J."/>
            <person name="Zhu S."/>
            <person name="Chen J."/>
        </authorList>
    </citation>
    <scope>NUCLEOTIDE SEQUENCE [LARGE SCALE GENOMIC DNA]</scope>
    <source>
        <strain evidence="2 3">KCTC 52919</strain>
    </source>
</reference>
<keyword evidence="1" id="KW-0732">Signal</keyword>
<dbReference type="Proteomes" id="UP000476332">
    <property type="component" value="Unassembled WGS sequence"/>
</dbReference>
<evidence type="ECO:0000256" key="1">
    <source>
        <dbReference type="SAM" id="SignalP"/>
    </source>
</evidence>
<feature type="chain" id="PRO_5026763023" evidence="1">
    <location>
        <begin position="26"/>
        <end position="361"/>
    </location>
</feature>
<proteinExistence type="predicted"/>
<dbReference type="RefSeq" id="WP_163042867.1">
    <property type="nucleotide sequence ID" value="NZ_JAAAMJ010000002.1"/>
</dbReference>